<gene>
    <name evidence="1" type="ORF">CLV88_101520</name>
</gene>
<comment type="caution">
    <text evidence="1">The sequence shown here is derived from an EMBL/GenBank/DDBJ whole genome shotgun (WGS) entry which is preliminary data.</text>
</comment>
<accession>A0A2P8FK78</accession>
<sequence>MRSMSGPLLAMGHDAGTGNALDIQGWEEWELGEDMLVKSSRGWFCADDYARQVKGQ</sequence>
<name>A0A2P8FK78_9RHOB</name>
<organism evidence="1 2">
    <name type="scientific">Shimia abyssi</name>
    <dbReference type="NCBI Taxonomy" id="1662395"/>
    <lineage>
        <taxon>Bacteria</taxon>
        <taxon>Pseudomonadati</taxon>
        <taxon>Pseudomonadota</taxon>
        <taxon>Alphaproteobacteria</taxon>
        <taxon>Rhodobacterales</taxon>
        <taxon>Roseobacteraceae</taxon>
    </lineage>
</organism>
<proteinExistence type="predicted"/>
<evidence type="ECO:0000313" key="1">
    <source>
        <dbReference type="EMBL" id="PSL22095.1"/>
    </source>
</evidence>
<reference evidence="1 2" key="1">
    <citation type="submission" date="2018-03" db="EMBL/GenBank/DDBJ databases">
        <title>Genomic Encyclopedia of Archaeal and Bacterial Type Strains, Phase II (KMG-II): from individual species to whole genera.</title>
        <authorList>
            <person name="Goeker M."/>
        </authorList>
    </citation>
    <scope>NUCLEOTIDE SEQUENCE [LARGE SCALE GENOMIC DNA]</scope>
    <source>
        <strain evidence="1 2">DSM 100673</strain>
    </source>
</reference>
<dbReference type="RefSeq" id="WP_243403544.1">
    <property type="nucleotide sequence ID" value="NZ_PYGJ01000001.1"/>
</dbReference>
<dbReference type="Proteomes" id="UP000240418">
    <property type="component" value="Unassembled WGS sequence"/>
</dbReference>
<keyword evidence="2" id="KW-1185">Reference proteome</keyword>
<dbReference type="AlphaFoldDB" id="A0A2P8FK78"/>
<evidence type="ECO:0000313" key="2">
    <source>
        <dbReference type="Proteomes" id="UP000240418"/>
    </source>
</evidence>
<dbReference type="EMBL" id="PYGJ01000001">
    <property type="protein sequence ID" value="PSL22095.1"/>
    <property type="molecule type" value="Genomic_DNA"/>
</dbReference>
<protein>
    <submittedName>
        <fullName evidence="1">Uncharacterized protein</fullName>
    </submittedName>
</protein>